<dbReference type="EMBL" id="AHNU02000081">
    <property type="protein sequence ID" value="EMN88546.1"/>
    <property type="molecule type" value="Genomic_DNA"/>
</dbReference>
<gene>
    <name evidence="1" type="ORF">LEP1GSC108_2005</name>
</gene>
<comment type="caution">
    <text evidence="1">The sequence shown here is derived from an EMBL/GenBank/DDBJ whole genome shotgun (WGS) entry which is preliminary data.</text>
</comment>
<organism evidence="1 2">
    <name type="scientific">Leptospira weilii str. UI 13098</name>
    <dbReference type="NCBI Taxonomy" id="1088542"/>
    <lineage>
        <taxon>Bacteria</taxon>
        <taxon>Pseudomonadati</taxon>
        <taxon>Spirochaetota</taxon>
        <taxon>Spirochaetia</taxon>
        <taxon>Leptospirales</taxon>
        <taxon>Leptospiraceae</taxon>
        <taxon>Leptospira</taxon>
    </lineage>
</organism>
<dbReference type="AlphaFoldDB" id="M6PZ34"/>
<dbReference type="Proteomes" id="UP000012118">
    <property type="component" value="Unassembled WGS sequence"/>
</dbReference>
<evidence type="ECO:0000313" key="2">
    <source>
        <dbReference type="Proteomes" id="UP000012118"/>
    </source>
</evidence>
<keyword evidence="2" id="KW-1185">Reference proteome</keyword>
<evidence type="ECO:0000313" key="1">
    <source>
        <dbReference type="EMBL" id="EMN88546.1"/>
    </source>
</evidence>
<reference evidence="1 2" key="1">
    <citation type="submission" date="2013-01" db="EMBL/GenBank/DDBJ databases">
        <authorList>
            <person name="Harkins D.M."/>
            <person name="Durkin A.S."/>
            <person name="Brinkac L.M."/>
            <person name="Haft D.H."/>
            <person name="Selengut J.D."/>
            <person name="Sanka R."/>
            <person name="DePew J."/>
            <person name="Purushe J."/>
            <person name="Chanthongthip A."/>
            <person name="Lattana O."/>
            <person name="Phetsouvanh R."/>
            <person name="Newton P.N."/>
            <person name="Vinetz J.M."/>
            <person name="Sutton G.G."/>
            <person name="Nierman W.C."/>
            <person name="Fouts D.E."/>
        </authorList>
    </citation>
    <scope>NUCLEOTIDE SEQUENCE [LARGE SCALE GENOMIC DNA]</scope>
    <source>
        <strain evidence="1 2">UI 13098</strain>
    </source>
</reference>
<protein>
    <submittedName>
        <fullName evidence="1">Uncharacterized protein</fullName>
    </submittedName>
</protein>
<accession>M6PZ34</accession>
<proteinExistence type="predicted"/>
<name>M6PZ34_9LEPT</name>
<sequence>MIHFSEKSRDLNFVNLFFKCGNYHKSRFYKQILKLLEISFSFSYAELTLKTIQNFKKKFEIKYTDRGDGQESVKITV</sequence>